<evidence type="ECO:0000313" key="1">
    <source>
        <dbReference type="EMBL" id="GAT14300.1"/>
    </source>
</evidence>
<dbReference type="STRING" id="1797.RMCT_1271"/>
<comment type="caution">
    <text evidence="1">The sequence shown here is derived from an EMBL/GenBank/DDBJ whole genome shotgun (WGS) entry which is preliminary data.</text>
</comment>
<gene>
    <name evidence="1" type="ORF">RMCT_1271</name>
</gene>
<dbReference type="Proteomes" id="UP000069654">
    <property type="component" value="Unassembled WGS sequence"/>
</dbReference>
<name>A0A100XCZ1_MYCTH</name>
<organism evidence="1 2">
    <name type="scientific">Mycolicibacterium thermoresistibile</name>
    <name type="common">Mycobacterium thermoresistibile</name>
    <dbReference type="NCBI Taxonomy" id="1797"/>
    <lineage>
        <taxon>Bacteria</taxon>
        <taxon>Bacillati</taxon>
        <taxon>Actinomycetota</taxon>
        <taxon>Actinomycetes</taxon>
        <taxon>Mycobacteriales</taxon>
        <taxon>Mycobacteriaceae</taxon>
        <taxon>Mycolicibacterium</taxon>
    </lineage>
</organism>
<dbReference type="AlphaFoldDB" id="A0A100XCZ1"/>
<accession>A0A100XCZ1</accession>
<evidence type="ECO:0000313" key="2">
    <source>
        <dbReference type="Proteomes" id="UP000069654"/>
    </source>
</evidence>
<protein>
    <submittedName>
        <fullName evidence="1">Uncharacterized protein</fullName>
    </submittedName>
</protein>
<reference evidence="1 2" key="1">
    <citation type="journal article" date="2016" name="Genome Announc.">
        <title>Draft Genome Sequences of Five Rapidly Growing Mycobacterium Species, M. thermoresistibile, M. fortuitum subsp. acetamidolyticum, M. canariasense, M. brisbanense, and M. novocastrense.</title>
        <authorList>
            <person name="Katahira K."/>
            <person name="Ogura Y."/>
            <person name="Gotoh Y."/>
            <person name="Hayashi T."/>
        </authorList>
    </citation>
    <scope>NUCLEOTIDE SEQUENCE [LARGE SCALE GENOMIC DNA]</scope>
    <source>
        <strain evidence="1 2">JCM6362</strain>
    </source>
</reference>
<sequence>MFVPGGVLGQHPGLAEVVGGGVLHHASGGTMLDMTALGAVVLGAPVGFAGRLHQLQNYPRPADPIAKINRANGSRAAT</sequence>
<dbReference type="EMBL" id="BCTB01000006">
    <property type="protein sequence ID" value="GAT14300.1"/>
    <property type="molecule type" value="Genomic_DNA"/>
</dbReference>
<reference evidence="2" key="2">
    <citation type="submission" date="2016-02" db="EMBL/GenBank/DDBJ databases">
        <title>Draft genome sequence of five rapidly growing Mycobacterium species.</title>
        <authorList>
            <person name="Katahira K."/>
            <person name="Gotou Y."/>
            <person name="Iida K."/>
            <person name="Ogura Y."/>
            <person name="Hayashi T."/>
        </authorList>
    </citation>
    <scope>NUCLEOTIDE SEQUENCE [LARGE SCALE GENOMIC DNA]</scope>
    <source>
        <strain evidence="2">JCM6362</strain>
    </source>
</reference>
<proteinExistence type="predicted"/>